<keyword evidence="2" id="KW-0732">Signal</keyword>
<name>A0A2M6WEB0_9BACT</name>
<dbReference type="AlphaFoldDB" id="A0A2M6WEB0"/>
<organism evidence="3 4">
    <name type="scientific">Candidatus Kaiserbacteria bacterium CG10_big_fil_rev_8_21_14_0_10_49_17</name>
    <dbReference type="NCBI Taxonomy" id="1974609"/>
    <lineage>
        <taxon>Bacteria</taxon>
        <taxon>Candidatus Kaiseribacteriota</taxon>
    </lineage>
</organism>
<protein>
    <submittedName>
        <fullName evidence="3">Uncharacterized protein</fullName>
    </submittedName>
</protein>
<proteinExistence type="predicted"/>
<gene>
    <name evidence="3" type="ORF">COU17_02025</name>
</gene>
<dbReference type="Proteomes" id="UP000228809">
    <property type="component" value="Unassembled WGS sequence"/>
</dbReference>
<evidence type="ECO:0000313" key="3">
    <source>
        <dbReference type="EMBL" id="PIT91116.1"/>
    </source>
</evidence>
<evidence type="ECO:0000256" key="1">
    <source>
        <dbReference type="SAM" id="MobiDB-lite"/>
    </source>
</evidence>
<feature type="signal peptide" evidence="2">
    <location>
        <begin position="1"/>
        <end position="24"/>
    </location>
</feature>
<comment type="caution">
    <text evidence="3">The sequence shown here is derived from an EMBL/GenBank/DDBJ whole genome shotgun (WGS) entry which is preliminary data.</text>
</comment>
<reference evidence="4" key="1">
    <citation type="submission" date="2017-09" db="EMBL/GenBank/DDBJ databases">
        <title>Depth-based differentiation of microbial function through sediment-hosted aquifers and enrichment of novel symbionts in the deep terrestrial subsurface.</title>
        <authorList>
            <person name="Probst A.J."/>
            <person name="Ladd B."/>
            <person name="Jarett J.K."/>
            <person name="Geller-Mcgrath D.E."/>
            <person name="Sieber C.M.K."/>
            <person name="Emerson J.B."/>
            <person name="Anantharaman K."/>
            <person name="Thomas B.C."/>
            <person name="Malmstrom R."/>
            <person name="Stieglmeier M."/>
            <person name="Klingl A."/>
            <person name="Woyke T."/>
            <person name="Ryan C.M."/>
            <person name="Banfield J.F."/>
        </authorList>
    </citation>
    <scope>NUCLEOTIDE SEQUENCE [LARGE SCALE GENOMIC DNA]</scope>
</reference>
<dbReference type="EMBL" id="PFBJ01000010">
    <property type="protein sequence ID" value="PIT91116.1"/>
    <property type="molecule type" value="Genomic_DNA"/>
</dbReference>
<accession>A0A2M6WEB0</accession>
<evidence type="ECO:0000313" key="4">
    <source>
        <dbReference type="Proteomes" id="UP000228809"/>
    </source>
</evidence>
<sequence>MYFRHKCIALLLVVSIIMPYSFLAVPQKTEAAAGLFGCASAAGIGAGLSVAISTLAVPVNDALNNINQNARTSKECILDGVVAVLREALIAALVRSVVNWINSGFEGNPAFITDFQQFLTNIADEIIGEFIYGSDLAFLCSPFQLKVRVSLGLSYTQRYSPPKCTLSQVVGNVQNFIQGNFLNGGWLAFNQLHSQTGNNPVLGLISADFELQGRIRDAQFTKTKAIDWGQGFKPFEICKDSNPGVATVPGGVKRAQKCETATPGQFINHQLNRTVSSSIGQLELADEIDEIIGALFRQLVSKLLTGAGGLLGASRSSSSSGSYLTQLYQSSEARAQESVTDVANNALDTVLARENAFQSAKKTSLTRLALSESLLIDLRACYAGKLGSLSAADEATAESRMEQASSTVASNIKPLMTTIAREIAESETTIEKLIAIKVKIGDAETRTEVETIIEEELDPLLSSPAVHSPEVVGSAQQQKDDVNSLMGTLDAQTNSKISECNAFPPPPTTP</sequence>
<evidence type="ECO:0000256" key="2">
    <source>
        <dbReference type="SAM" id="SignalP"/>
    </source>
</evidence>
<feature type="chain" id="PRO_5014915272" evidence="2">
    <location>
        <begin position="25"/>
        <end position="510"/>
    </location>
</feature>
<feature type="region of interest" description="Disordered" evidence="1">
    <location>
        <begin position="471"/>
        <end position="510"/>
    </location>
</feature>